<dbReference type="InterPro" id="IPR011746">
    <property type="entry name" value="Trp_synth-assoc_CHP"/>
</dbReference>
<evidence type="ECO:0000313" key="3">
    <source>
        <dbReference type="EMBL" id="GAA2477361.1"/>
    </source>
</evidence>
<keyword evidence="2" id="KW-0812">Transmembrane</keyword>
<feature type="transmembrane region" description="Helical" evidence="2">
    <location>
        <begin position="147"/>
        <end position="168"/>
    </location>
</feature>
<feature type="compositionally biased region" description="Gly residues" evidence="1">
    <location>
        <begin position="1"/>
        <end position="10"/>
    </location>
</feature>
<feature type="transmembrane region" description="Helical" evidence="2">
    <location>
        <begin position="196"/>
        <end position="217"/>
    </location>
</feature>
<feature type="compositionally biased region" description="Basic and acidic residues" evidence="1">
    <location>
        <begin position="248"/>
        <end position="269"/>
    </location>
</feature>
<sequence>MPSGAGGGGWEPPARLGDSGGVSAAPEPRPADGTPAGAPAESAADTGPAAGDPAAGDPAAGPPSATARAGQAGRRSLAAAWVLGVAGAALAFFAAGRTWAEGTVALATGSTRVAVEGQDVTAVPSAMALVGLAALVAVMATRRAGRLLVSALLAFAGAAALVTALLGAGDTAALEAEAARAAGLTAVEVTAVARTAWPWAAATGGALLLAAGLLAVLRGRLWPGMSSRYDAPGAAGAKARRGSAAVVDPERPEDVWKALDRGEDPTDTA</sequence>
<evidence type="ECO:0000256" key="1">
    <source>
        <dbReference type="SAM" id="MobiDB-lite"/>
    </source>
</evidence>
<evidence type="ECO:0000313" key="4">
    <source>
        <dbReference type="Proteomes" id="UP001501358"/>
    </source>
</evidence>
<keyword evidence="2" id="KW-1133">Transmembrane helix</keyword>
<feature type="region of interest" description="Disordered" evidence="1">
    <location>
        <begin position="1"/>
        <end position="68"/>
    </location>
</feature>
<feature type="transmembrane region" description="Helical" evidence="2">
    <location>
        <begin position="78"/>
        <end position="100"/>
    </location>
</feature>
<dbReference type="Proteomes" id="UP001501358">
    <property type="component" value="Unassembled WGS sequence"/>
</dbReference>
<protein>
    <submittedName>
        <fullName evidence="3">TIGR02234 family membrane protein</fullName>
    </submittedName>
</protein>
<dbReference type="InterPro" id="IPR019051">
    <property type="entry name" value="Trp_biosyn_TM_oprn/chp"/>
</dbReference>
<accession>A0ABN3L3W6</accession>
<name>A0ABN3L3W6_9ACTN</name>
<reference evidence="3 4" key="1">
    <citation type="journal article" date="2019" name="Int. J. Syst. Evol. Microbiol.">
        <title>The Global Catalogue of Microorganisms (GCM) 10K type strain sequencing project: providing services to taxonomists for standard genome sequencing and annotation.</title>
        <authorList>
            <consortium name="The Broad Institute Genomics Platform"/>
            <consortium name="The Broad Institute Genome Sequencing Center for Infectious Disease"/>
            <person name="Wu L."/>
            <person name="Ma J."/>
        </authorList>
    </citation>
    <scope>NUCLEOTIDE SEQUENCE [LARGE SCALE GENOMIC DNA]</scope>
    <source>
        <strain evidence="3 4">JCM 6307</strain>
    </source>
</reference>
<feature type="compositionally biased region" description="Low complexity" evidence="1">
    <location>
        <begin position="42"/>
        <end position="67"/>
    </location>
</feature>
<dbReference type="Pfam" id="PF09534">
    <property type="entry name" value="Trp_oprn_chp"/>
    <property type="match status" value="1"/>
</dbReference>
<keyword evidence="2" id="KW-0472">Membrane</keyword>
<dbReference type="EMBL" id="BAAATA010000005">
    <property type="protein sequence ID" value="GAA2477361.1"/>
    <property type="molecule type" value="Genomic_DNA"/>
</dbReference>
<feature type="region of interest" description="Disordered" evidence="1">
    <location>
        <begin position="232"/>
        <end position="269"/>
    </location>
</feature>
<keyword evidence="4" id="KW-1185">Reference proteome</keyword>
<feature type="transmembrane region" description="Helical" evidence="2">
    <location>
        <begin position="120"/>
        <end position="140"/>
    </location>
</feature>
<proteinExistence type="predicted"/>
<gene>
    <name evidence="3" type="ORF">GCM10010406_11880</name>
</gene>
<comment type="caution">
    <text evidence="3">The sequence shown here is derived from an EMBL/GenBank/DDBJ whole genome shotgun (WGS) entry which is preliminary data.</text>
</comment>
<evidence type="ECO:0000256" key="2">
    <source>
        <dbReference type="SAM" id="Phobius"/>
    </source>
</evidence>
<dbReference type="NCBIfam" id="TIGR02234">
    <property type="entry name" value="trp_oprn_chp"/>
    <property type="match status" value="1"/>
</dbReference>
<organism evidence="3 4">
    <name type="scientific">Streptomyces thermolineatus</name>
    <dbReference type="NCBI Taxonomy" id="44033"/>
    <lineage>
        <taxon>Bacteria</taxon>
        <taxon>Bacillati</taxon>
        <taxon>Actinomycetota</taxon>
        <taxon>Actinomycetes</taxon>
        <taxon>Kitasatosporales</taxon>
        <taxon>Streptomycetaceae</taxon>
        <taxon>Streptomyces</taxon>
    </lineage>
</organism>
<feature type="compositionally biased region" description="Low complexity" evidence="1">
    <location>
        <begin position="232"/>
        <end position="245"/>
    </location>
</feature>